<dbReference type="KEGG" id="psym:J1N51_07905"/>
<dbReference type="CDD" id="cd06532">
    <property type="entry name" value="Glyco_transf_25"/>
    <property type="match status" value="1"/>
</dbReference>
<evidence type="ECO:0000313" key="3">
    <source>
        <dbReference type="Proteomes" id="UP000682739"/>
    </source>
</evidence>
<proteinExistence type="predicted"/>
<dbReference type="InterPro" id="IPR002654">
    <property type="entry name" value="Glyco_trans_25"/>
</dbReference>
<evidence type="ECO:0000313" key="2">
    <source>
        <dbReference type="EMBL" id="QTH62706.1"/>
    </source>
</evidence>
<keyword evidence="3" id="KW-1185">Reference proteome</keyword>
<organism evidence="2 3">
    <name type="scientific">Psychrosphaera ytuae</name>
    <dbReference type="NCBI Taxonomy" id="2820710"/>
    <lineage>
        <taxon>Bacteria</taxon>
        <taxon>Pseudomonadati</taxon>
        <taxon>Pseudomonadota</taxon>
        <taxon>Gammaproteobacteria</taxon>
        <taxon>Alteromonadales</taxon>
        <taxon>Pseudoalteromonadaceae</taxon>
        <taxon>Psychrosphaera</taxon>
    </lineage>
</organism>
<dbReference type="Pfam" id="PF01755">
    <property type="entry name" value="Glyco_transf_25"/>
    <property type="match status" value="1"/>
</dbReference>
<dbReference type="RefSeq" id="WP_208830118.1">
    <property type="nucleotide sequence ID" value="NZ_CP072110.1"/>
</dbReference>
<accession>A0A975D8Y3</accession>
<protein>
    <submittedName>
        <fullName evidence="2">Glycosyltransferase family 25 protein</fullName>
    </submittedName>
</protein>
<dbReference type="AlphaFoldDB" id="A0A975D8Y3"/>
<reference evidence="2" key="1">
    <citation type="submission" date="2021-03" db="EMBL/GenBank/DDBJ databases">
        <title>Description of Psychrosphaera ytuae sp. nov. isolated from deep sea sediment of South China Sea.</title>
        <authorList>
            <person name="Zhang J."/>
            <person name="Xu X.-D."/>
        </authorList>
    </citation>
    <scope>NUCLEOTIDE SEQUENCE</scope>
    <source>
        <strain evidence="2">MTZ26</strain>
    </source>
</reference>
<name>A0A975D8Y3_9GAMM</name>
<feature type="domain" description="Glycosyl transferase family 25" evidence="1">
    <location>
        <begin position="4"/>
        <end position="179"/>
    </location>
</feature>
<evidence type="ECO:0000259" key="1">
    <source>
        <dbReference type="Pfam" id="PF01755"/>
    </source>
</evidence>
<dbReference type="Proteomes" id="UP000682739">
    <property type="component" value="Chromosome"/>
</dbReference>
<dbReference type="EMBL" id="CP072110">
    <property type="protein sequence ID" value="QTH62706.1"/>
    <property type="molecule type" value="Genomic_DNA"/>
</dbReference>
<gene>
    <name evidence="2" type="ORF">J1N51_07905</name>
</gene>
<sequence length="252" mass="29070">MSTTFYLINLDGSDQRLTQSSQRLAEQGIEFERIPAVLGKALSEQERLKHYSPELNKKQYYYPLSPAQIGCYMSHRNAWQKIAEGDEPFGVVLEDDFILPGDLNKAVQTIKDLEIEWDVIKLSAYANRERPIEFQQKINDHFDLVVHKKPMSGGAATAVTKEAAKKLLASTEKFGRPCDTDIQFFWERGVKVLSLMPYPVAQDLRYESTIETKSHKKDKKPLRRLMQQVSQYWLNKSAVKEQVKELKKQLFG</sequence>